<dbReference type="Gene3D" id="1.25.40.20">
    <property type="entry name" value="Ankyrin repeat-containing domain"/>
    <property type="match status" value="1"/>
</dbReference>
<dbReference type="OrthoDB" id="407555at2759"/>
<dbReference type="GO" id="GO:0006357">
    <property type="term" value="P:regulation of transcription by RNA polymerase II"/>
    <property type="evidence" value="ECO:0007669"/>
    <property type="project" value="TreeGrafter"/>
</dbReference>
<dbReference type="CDD" id="cd00102">
    <property type="entry name" value="IPT"/>
    <property type="match status" value="1"/>
</dbReference>
<dbReference type="SUPFAM" id="SSF81296">
    <property type="entry name" value="E set domains"/>
    <property type="match status" value="1"/>
</dbReference>
<dbReference type="InterPro" id="IPR013783">
    <property type="entry name" value="Ig-like_fold"/>
</dbReference>
<comment type="similarity">
    <text evidence="2">Belongs to the CAMTA family.</text>
</comment>
<dbReference type="PROSITE" id="PS50096">
    <property type="entry name" value="IQ"/>
    <property type="match status" value="3"/>
</dbReference>
<keyword evidence="9" id="KW-0238">DNA-binding</keyword>
<evidence type="ECO:0000256" key="2">
    <source>
        <dbReference type="ARBA" id="ARBA00008267"/>
    </source>
</evidence>
<keyword evidence="12" id="KW-0539">Nucleus</keyword>
<name>A0A1R3H3E3_9ROSI</name>
<keyword evidence="7" id="KW-0346">Stress response</keyword>
<evidence type="ECO:0000256" key="9">
    <source>
        <dbReference type="ARBA" id="ARBA00023125"/>
    </source>
</evidence>
<dbReference type="STRING" id="93759.A0A1R3H3E3"/>
<dbReference type="Pfam" id="PF12796">
    <property type="entry name" value="Ank_2"/>
    <property type="match status" value="1"/>
</dbReference>
<comment type="subcellular location">
    <subcellularLocation>
        <location evidence="1">Nucleus</location>
    </subcellularLocation>
</comment>
<dbReference type="Gene3D" id="1.20.5.190">
    <property type="match status" value="1"/>
</dbReference>
<dbReference type="SUPFAM" id="SSF52540">
    <property type="entry name" value="P-loop containing nucleoside triphosphate hydrolases"/>
    <property type="match status" value="1"/>
</dbReference>
<keyword evidence="11" id="KW-0804">Transcription</keyword>
<keyword evidence="10" id="KW-0010">Activator</keyword>
<evidence type="ECO:0000256" key="11">
    <source>
        <dbReference type="ARBA" id="ARBA00023163"/>
    </source>
</evidence>
<sequence length="653" mass="73089">MEQTMRNFSDVAIGCLMSELITIIEPGVTLDELLSDVDVQPVAESPEEVIQDYDLDVPDQNDSSLGEAVSSSAQIENESKLKKLDSFGRWMEAEMGGDCHDSLIASDHSVNYWNPLDIESDVSEVSSLYPLDPSLVEQLFTIVDFAPNWAYSGVETKVLIIGDFLQKSKELPNATKWACMFGEIEVPAEVVGKNVVRCQVPSDHSPGQVPFYITCCNRLACSEIKSFEFREKPPGILFDRNVSKTTAEEEMLLKVRLAILLDIGLRKKWSGCSVKECDKCRLTNDIYSMGIACPNDWMQPKDGLIQNLLKERLYEWLLYKFHHVGENLRILDEEGQGVIHLAASLGYNWAIGPIIAAGISINFRDRRGRTGLHWASYFGREGTVITLIQLGANPGAVDDPTSCFPGGRTAADLASSKGHKGIAGFLAENALLAHFASLTVNRNAIETTATQVATSNGSLHHKHCSLKMSLAAVRNSAHVAALIQETFRTRDRQLTKGNDDMSKVSSNRNQKTSQFGDYLHLHTAAAKIQHKYRGWKGRKEFLNIRNRIVKIQALVRGHQVRKQYKKLLWSIGIIEKLIRWKRKGAALRGFRVQESIDTPVKLGDEYEHLQLGRQQKINGVEKALARVQSMARDQEARDQYMRLTTKFGESKVL</sequence>
<dbReference type="SUPFAM" id="SSF48403">
    <property type="entry name" value="Ankyrin repeat"/>
    <property type="match status" value="1"/>
</dbReference>
<dbReference type="GO" id="GO:0003690">
    <property type="term" value="F:double-stranded DNA binding"/>
    <property type="evidence" value="ECO:0007669"/>
    <property type="project" value="TreeGrafter"/>
</dbReference>
<protein>
    <submittedName>
        <fullName evidence="14">IQ motif, EF-hand binding site</fullName>
    </submittedName>
</protein>
<gene>
    <name evidence="14" type="ORF">COLO4_31767</name>
</gene>
<evidence type="ECO:0000313" key="14">
    <source>
        <dbReference type="EMBL" id="OMO64847.1"/>
    </source>
</evidence>
<organism evidence="14 15">
    <name type="scientific">Corchorus olitorius</name>
    <dbReference type="NCBI Taxonomy" id="93759"/>
    <lineage>
        <taxon>Eukaryota</taxon>
        <taxon>Viridiplantae</taxon>
        <taxon>Streptophyta</taxon>
        <taxon>Embryophyta</taxon>
        <taxon>Tracheophyta</taxon>
        <taxon>Spermatophyta</taxon>
        <taxon>Magnoliopsida</taxon>
        <taxon>eudicotyledons</taxon>
        <taxon>Gunneridae</taxon>
        <taxon>Pentapetalae</taxon>
        <taxon>rosids</taxon>
        <taxon>malvids</taxon>
        <taxon>Malvales</taxon>
        <taxon>Malvaceae</taxon>
        <taxon>Grewioideae</taxon>
        <taxon>Apeibeae</taxon>
        <taxon>Corchorus</taxon>
    </lineage>
</organism>
<dbReference type="AlphaFoldDB" id="A0A1R3H3E3"/>
<evidence type="ECO:0000256" key="8">
    <source>
        <dbReference type="ARBA" id="ARBA00023043"/>
    </source>
</evidence>
<keyword evidence="6" id="KW-0805">Transcription regulation</keyword>
<evidence type="ECO:0000256" key="7">
    <source>
        <dbReference type="ARBA" id="ARBA00023016"/>
    </source>
</evidence>
<evidence type="ECO:0000313" key="15">
    <source>
        <dbReference type="Proteomes" id="UP000187203"/>
    </source>
</evidence>
<dbReference type="EMBL" id="AWUE01020872">
    <property type="protein sequence ID" value="OMO64847.1"/>
    <property type="molecule type" value="Genomic_DNA"/>
</dbReference>
<keyword evidence="4" id="KW-0106">Calcium</keyword>
<dbReference type="PANTHER" id="PTHR23335:SF0">
    <property type="entry name" value="CALMODULIN-BINDING TRANSCRIPTION ACTIVATOR 2-LIKE ISOFORM X1"/>
    <property type="match status" value="1"/>
</dbReference>
<dbReference type="InterPro" id="IPR014756">
    <property type="entry name" value="Ig_E-set"/>
</dbReference>
<dbReference type="InterPro" id="IPR000048">
    <property type="entry name" value="IQ_motif_EF-hand-BS"/>
</dbReference>
<keyword evidence="5" id="KW-0112">Calmodulin-binding</keyword>
<accession>A0A1R3H3E3</accession>
<dbReference type="InterPro" id="IPR002110">
    <property type="entry name" value="Ankyrin_rpt"/>
</dbReference>
<dbReference type="SMART" id="SM00015">
    <property type="entry name" value="IQ"/>
    <property type="match status" value="2"/>
</dbReference>
<evidence type="ECO:0000256" key="6">
    <source>
        <dbReference type="ARBA" id="ARBA00023015"/>
    </source>
</evidence>
<keyword evidence="3" id="KW-0677">Repeat</keyword>
<feature type="repeat" description="ANK" evidence="13">
    <location>
        <begin position="367"/>
        <end position="399"/>
    </location>
</feature>
<dbReference type="InterPro" id="IPR036770">
    <property type="entry name" value="Ankyrin_rpt-contain_sf"/>
</dbReference>
<dbReference type="InterPro" id="IPR027417">
    <property type="entry name" value="P-loop_NTPase"/>
</dbReference>
<dbReference type="PANTHER" id="PTHR23335">
    <property type="entry name" value="CALMODULIN-BINDING TRANSCRIPTION ACTIVATOR CAMTA"/>
    <property type="match status" value="1"/>
</dbReference>
<dbReference type="GO" id="GO:0005516">
    <property type="term" value="F:calmodulin binding"/>
    <property type="evidence" value="ECO:0007669"/>
    <property type="project" value="UniProtKB-KW"/>
</dbReference>
<dbReference type="Gene3D" id="2.60.40.10">
    <property type="entry name" value="Immunoglobulins"/>
    <property type="match status" value="1"/>
</dbReference>
<dbReference type="PROSITE" id="PS50297">
    <property type="entry name" value="ANK_REP_REGION"/>
    <property type="match status" value="1"/>
</dbReference>
<dbReference type="FunFam" id="1.20.5.190:FF:000003">
    <property type="entry name" value="Calmodulin-binding transcription activator 2"/>
    <property type="match status" value="1"/>
</dbReference>
<dbReference type="GO" id="GO:0005634">
    <property type="term" value="C:nucleus"/>
    <property type="evidence" value="ECO:0007669"/>
    <property type="project" value="UniProtKB-SubCell"/>
</dbReference>
<evidence type="ECO:0000256" key="4">
    <source>
        <dbReference type="ARBA" id="ARBA00022837"/>
    </source>
</evidence>
<dbReference type="SMART" id="SM00248">
    <property type="entry name" value="ANK"/>
    <property type="match status" value="2"/>
</dbReference>
<evidence type="ECO:0000256" key="10">
    <source>
        <dbReference type="ARBA" id="ARBA00023159"/>
    </source>
</evidence>
<evidence type="ECO:0000256" key="13">
    <source>
        <dbReference type="PROSITE-ProRule" id="PRU00023"/>
    </source>
</evidence>
<evidence type="ECO:0000256" key="1">
    <source>
        <dbReference type="ARBA" id="ARBA00004123"/>
    </source>
</evidence>
<proteinExistence type="inferred from homology"/>
<evidence type="ECO:0000256" key="5">
    <source>
        <dbReference type="ARBA" id="ARBA00022860"/>
    </source>
</evidence>
<keyword evidence="8 13" id="KW-0040">ANK repeat</keyword>
<dbReference type="PROSITE" id="PS50088">
    <property type="entry name" value="ANK_REPEAT"/>
    <property type="match status" value="1"/>
</dbReference>
<evidence type="ECO:0000256" key="12">
    <source>
        <dbReference type="ARBA" id="ARBA00023242"/>
    </source>
</evidence>
<reference evidence="15" key="1">
    <citation type="submission" date="2013-09" db="EMBL/GenBank/DDBJ databases">
        <title>Corchorus olitorius genome sequencing.</title>
        <authorList>
            <person name="Alam M."/>
            <person name="Haque M.S."/>
            <person name="Islam M.S."/>
            <person name="Emdad E.M."/>
            <person name="Islam M.M."/>
            <person name="Ahmed B."/>
            <person name="Halim A."/>
            <person name="Hossen Q.M.M."/>
            <person name="Hossain M.Z."/>
            <person name="Ahmed R."/>
            <person name="Khan M.M."/>
            <person name="Islam R."/>
            <person name="Rashid M.M."/>
            <person name="Khan S.A."/>
            <person name="Rahman M.S."/>
            <person name="Alam M."/>
            <person name="Yahiya A.S."/>
            <person name="Khan M.S."/>
            <person name="Azam M.S."/>
            <person name="Haque T."/>
            <person name="Lashkar M.Z.H."/>
            <person name="Akhand A.I."/>
            <person name="Morshed G."/>
            <person name="Roy S."/>
            <person name="Uddin K.S."/>
            <person name="Rabeya T."/>
            <person name="Hossain A.S."/>
            <person name="Chowdhury A."/>
            <person name="Snigdha A.R."/>
            <person name="Mortoza M.S."/>
            <person name="Matin S.A."/>
            <person name="Hoque S.M.E."/>
            <person name="Islam M.K."/>
            <person name="Roy D.K."/>
            <person name="Haider R."/>
            <person name="Moosa M.M."/>
            <person name="Elias S.M."/>
            <person name="Hasan A.M."/>
            <person name="Jahan S."/>
            <person name="Shafiuddin M."/>
            <person name="Mahmood N."/>
            <person name="Shommy N.S."/>
        </authorList>
    </citation>
    <scope>NUCLEOTIDE SEQUENCE [LARGE SCALE GENOMIC DNA]</scope>
    <source>
        <strain evidence="15">cv. O-4</strain>
    </source>
</reference>
<keyword evidence="15" id="KW-1185">Reference proteome</keyword>
<dbReference type="GO" id="GO:0003712">
    <property type="term" value="F:transcription coregulator activity"/>
    <property type="evidence" value="ECO:0007669"/>
    <property type="project" value="TreeGrafter"/>
</dbReference>
<comment type="caution">
    <text evidence="14">The sequence shown here is derived from an EMBL/GenBank/DDBJ whole genome shotgun (WGS) entry which is preliminary data.</text>
</comment>
<evidence type="ECO:0000256" key="3">
    <source>
        <dbReference type="ARBA" id="ARBA00022737"/>
    </source>
</evidence>
<dbReference type="Pfam" id="PF00612">
    <property type="entry name" value="IQ"/>
    <property type="match status" value="2"/>
</dbReference>
<dbReference type="Proteomes" id="UP000187203">
    <property type="component" value="Unassembled WGS sequence"/>
</dbReference>